<name>U3LND0_9TRYP</name>
<dbReference type="PROSITE" id="PS01136">
    <property type="entry name" value="UPF0034"/>
    <property type="match status" value="1"/>
</dbReference>
<dbReference type="GO" id="GO:0102265">
    <property type="term" value="F:tRNA-dihydrouridine47 synthase activity"/>
    <property type="evidence" value="ECO:0007669"/>
    <property type="project" value="UniProtKB-EC"/>
</dbReference>
<evidence type="ECO:0000256" key="1">
    <source>
        <dbReference type="ARBA" id="ARBA00001917"/>
    </source>
</evidence>
<feature type="region of interest" description="Disordered" evidence="13">
    <location>
        <begin position="136"/>
        <end position="171"/>
    </location>
</feature>
<dbReference type="SUPFAM" id="SSF51395">
    <property type="entry name" value="FMN-linked oxidoreductases"/>
    <property type="match status" value="1"/>
</dbReference>
<keyword evidence="7" id="KW-0521">NADP</keyword>
<dbReference type="Pfam" id="PF01207">
    <property type="entry name" value="Dus"/>
    <property type="match status" value="1"/>
</dbReference>
<comment type="catalytic activity">
    <reaction evidence="12">
        <text>5,6-dihydrouridine(47) in tRNA + NADP(+) = uridine(47) in tRNA + NADPH + H(+)</text>
        <dbReference type="Rhea" id="RHEA:53360"/>
        <dbReference type="Rhea" id="RHEA-COMP:13539"/>
        <dbReference type="Rhea" id="RHEA-COMP:13540"/>
        <dbReference type="ChEBI" id="CHEBI:15378"/>
        <dbReference type="ChEBI" id="CHEBI:57783"/>
        <dbReference type="ChEBI" id="CHEBI:58349"/>
        <dbReference type="ChEBI" id="CHEBI:65315"/>
        <dbReference type="ChEBI" id="CHEBI:74443"/>
        <dbReference type="EC" id="1.3.1.89"/>
    </reaction>
    <physiologicalReaction direction="right-to-left" evidence="12">
        <dbReference type="Rhea" id="RHEA:53362"/>
    </physiologicalReaction>
</comment>
<dbReference type="EMBL" id="KC534667">
    <property type="protein sequence ID" value="AGG11436.1"/>
    <property type="molecule type" value="Genomic_DNA"/>
</dbReference>
<keyword evidence="5" id="KW-0288">FMN</keyword>
<evidence type="ECO:0000256" key="7">
    <source>
        <dbReference type="ARBA" id="ARBA00022857"/>
    </source>
</evidence>
<proteinExistence type="inferred from homology"/>
<comment type="cofactor">
    <cofactor evidence="1">
        <name>FMN</name>
        <dbReference type="ChEBI" id="CHEBI:58210"/>
    </cofactor>
</comment>
<dbReference type="EC" id="1.3.1.89" evidence="3"/>
<evidence type="ECO:0000256" key="10">
    <source>
        <dbReference type="ARBA" id="ARBA00048342"/>
    </source>
</evidence>
<evidence type="ECO:0000256" key="12">
    <source>
        <dbReference type="ARBA" id="ARBA00049513"/>
    </source>
</evidence>
<keyword evidence="8" id="KW-0560">Oxidoreductase</keyword>
<dbReference type="InterPro" id="IPR013785">
    <property type="entry name" value="Aldolase_TIM"/>
</dbReference>
<keyword evidence="6" id="KW-0819">tRNA processing</keyword>
<comment type="catalytic activity">
    <reaction evidence="9">
        <text>5,6-dihydrouridine(47) in tRNA + NAD(+) = uridine(47) in tRNA + NADH + H(+)</text>
        <dbReference type="Rhea" id="RHEA:53364"/>
        <dbReference type="Rhea" id="RHEA-COMP:13539"/>
        <dbReference type="Rhea" id="RHEA-COMP:13540"/>
        <dbReference type="ChEBI" id="CHEBI:15378"/>
        <dbReference type="ChEBI" id="CHEBI:57540"/>
        <dbReference type="ChEBI" id="CHEBI:57945"/>
        <dbReference type="ChEBI" id="CHEBI:65315"/>
        <dbReference type="ChEBI" id="CHEBI:74443"/>
        <dbReference type="EC" id="1.3.1.89"/>
    </reaction>
    <physiologicalReaction direction="right-to-left" evidence="9">
        <dbReference type="Rhea" id="RHEA:53366"/>
    </physiologicalReaction>
</comment>
<accession>U3LND0</accession>
<dbReference type="VEuPathDB" id="TriTrypDB:PCON_0052000"/>
<dbReference type="GO" id="GO:0050660">
    <property type="term" value="F:flavin adenine dinucleotide binding"/>
    <property type="evidence" value="ECO:0007669"/>
    <property type="project" value="InterPro"/>
</dbReference>
<dbReference type="CDD" id="cd02801">
    <property type="entry name" value="DUS_like_FMN"/>
    <property type="match status" value="1"/>
</dbReference>
<feature type="domain" description="DUS-like FMN-binding" evidence="14">
    <location>
        <begin position="237"/>
        <end position="465"/>
    </location>
</feature>
<dbReference type="AlphaFoldDB" id="U3LND0"/>
<reference evidence="15" key="1">
    <citation type="journal article" date="2013" name="Curr. Biol.">
        <title>Paratrypanosoma is a novel early-branching trypanosomatid.</title>
        <authorList>
            <person name="Flegontov P."/>
            <person name="Votypka J."/>
            <person name="Skalicky T."/>
            <person name="Logacheva M.D."/>
            <person name="Penin A.A."/>
            <person name="Tanifuji G."/>
            <person name="Onodera N.T."/>
            <person name="Kondrashov A.S."/>
            <person name="Volf P."/>
            <person name="Archibald J.M."/>
            <person name="Lukes J."/>
        </authorList>
    </citation>
    <scope>NUCLEOTIDE SEQUENCE</scope>
    <source>
        <strain evidence="15">CUL13</strain>
    </source>
</reference>
<comment type="catalytic activity">
    <reaction evidence="10">
        <text>a 5,6-dihydrouridine in mRNA + NAD(+) = a uridine in mRNA + NADH + H(+)</text>
        <dbReference type="Rhea" id="RHEA:69851"/>
        <dbReference type="Rhea" id="RHEA-COMP:14658"/>
        <dbReference type="Rhea" id="RHEA-COMP:17789"/>
        <dbReference type="ChEBI" id="CHEBI:15378"/>
        <dbReference type="ChEBI" id="CHEBI:57540"/>
        <dbReference type="ChEBI" id="CHEBI:57945"/>
        <dbReference type="ChEBI" id="CHEBI:65315"/>
        <dbReference type="ChEBI" id="CHEBI:74443"/>
    </reaction>
    <physiologicalReaction direction="right-to-left" evidence="10">
        <dbReference type="Rhea" id="RHEA:69853"/>
    </physiologicalReaction>
</comment>
<evidence type="ECO:0000313" key="15">
    <source>
        <dbReference type="EMBL" id="AGG11436.1"/>
    </source>
</evidence>
<dbReference type="InterPro" id="IPR035587">
    <property type="entry name" value="DUS-like_FMN-bd"/>
</dbReference>
<evidence type="ECO:0000256" key="2">
    <source>
        <dbReference type="ARBA" id="ARBA00005451"/>
    </source>
</evidence>
<feature type="region of interest" description="Disordered" evidence="13">
    <location>
        <begin position="86"/>
        <end position="105"/>
    </location>
</feature>
<dbReference type="Gene3D" id="3.20.20.70">
    <property type="entry name" value="Aldolase class I"/>
    <property type="match status" value="1"/>
</dbReference>
<evidence type="ECO:0000259" key="14">
    <source>
        <dbReference type="Pfam" id="PF01207"/>
    </source>
</evidence>
<comment type="catalytic activity">
    <reaction evidence="11">
        <text>a 5,6-dihydrouridine in mRNA + NADP(+) = a uridine in mRNA + NADPH + H(+)</text>
        <dbReference type="Rhea" id="RHEA:69855"/>
        <dbReference type="Rhea" id="RHEA-COMP:14658"/>
        <dbReference type="Rhea" id="RHEA-COMP:17789"/>
        <dbReference type="ChEBI" id="CHEBI:15378"/>
        <dbReference type="ChEBI" id="CHEBI:57783"/>
        <dbReference type="ChEBI" id="CHEBI:58349"/>
        <dbReference type="ChEBI" id="CHEBI:65315"/>
        <dbReference type="ChEBI" id="CHEBI:74443"/>
    </reaction>
    <physiologicalReaction direction="right-to-left" evidence="11">
        <dbReference type="Rhea" id="RHEA:69857"/>
    </physiologicalReaction>
</comment>
<dbReference type="GO" id="GO:0003723">
    <property type="term" value="F:RNA binding"/>
    <property type="evidence" value="ECO:0007669"/>
    <property type="project" value="TreeGrafter"/>
</dbReference>
<keyword evidence="4" id="KW-0285">Flavoprotein</keyword>
<evidence type="ECO:0000256" key="5">
    <source>
        <dbReference type="ARBA" id="ARBA00022643"/>
    </source>
</evidence>
<evidence type="ECO:0000256" key="11">
    <source>
        <dbReference type="ARBA" id="ARBA00049447"/>
    </source>
</evidence>
<dbReference type="PANTHER" id="PTHR45846">
    <property type="entry name" value="TRNA-DIHYDROURIDINE(47) SYNTHASE [NAD(P)(+)]-LIKE"/>
    <property type="match status" value="1"/>
</dbReference>
<comment type="similarity">
    <text evidence="2">Belongs to the Dus family. Dus3 subfamily.</text>
</comment>
<evidence type="ECO:0000256" key="8">
    <source>
        <dbReference type="ARBA" id="ARBA00023002"/>
    </source>
</evidence>
<feature type="non-terminal residue" evidence="15">
    <location>
        <position position="596"/>
    </location>
</feature>
<sequence length="596" mass="64227">MEKGVATALLAEGVVESHADPLVTDTPECGDKSQFTAPQPRCATAVSNGDGGCAADGLISHALDSGVCLVKAEYLRLAPPRVSLDSAGKTRGMNKKGERHLSEAVQGTQRPTFEGESNFFFGPALQAVKQAVRAASATAGKRPRAADTTKVGAHQATGPPPSAEDAATGETDVSTVTIAEAAPASPPEPRPAGTLPHDAEWESVGAVREDAARSTSAEQHRERVARARGIFTDKLVLAPLTTVGNLPFRRICKGFGADVTVGEMAVVYNLNHLQKSEWSLLRRHESEDVFGIQIAVSGPRDAAVFADAISASGFSYDYIDINCGCPVDSIVGRGCGCGLWEKKSRLREVVQTLSTKQAHPVVIKCRIGPDENAPALHRQIGEYGGWGASGVTIHGRSKRQRYTKLSNWSYINECATLTDLPVIGNGDIFSVEDVVERRTSCPAVAGHMIGRGALIKPWIFQEIHQGHVIDISSHERFEMLKQFCHYGLAHWGADEAGVLKTRRFLCEWLSFLYRYVPVGLLERLPQQINQRPPCYEGRNELETLMASDSVVDWIRISELLLGPAGDKFRFTPKHKSNSYVSGVGGDNADAGLVGEG</sequence>
<dbReference type="GO" id="GO:0005737">
    <property type="term" value="C:cytoplasm"/>
    <property type="evidence" value="ECO:0007669"/>
    <property type="project" value="UniProtKB-ARBA"/>
</dbReference>
<dbReference type="PANTHER" id="PTHR45846:SF1">
    <property type="entry name" value="TRNA-DIHYDROURIDINE(47) SYNTHASE [NAD(P)(+)]-LIKE"/>
    <property type="match status" value="1"/>
</dbReference>
<organism evidence="15">
    <name type="scientific">Paratrypanosoma confusum</name>
    <dbReference type="NCBI Taxonomy" id="1470209"/>
    <lineage>
        <taxon>Eukaryota</taxon>
        <taxon>Discoba</taxon>
        <taxon>Euglenozoa</taxon>
        <taxon>Kinetoplastea</taxon>
        <taxon>Metakinetoplastina</taxon>
        <taxon>Trypanosomatida</taxon>
        <taxon>Trypanosomatidae</taxon>
        <taxon>Paratrypanosoma</taxon>
    </lineage>
</organism>
<evidence type="ECO:0000256" key="4">
    <source>
        <dbReference type="ARBA" id="ARBA00022630"/>
    </source>
</evidence>
<evidence type="ECO:0000256" key="6">
    <source>
        <dbReference type="ARBA" id="ARBA00022694"/>
    </source>
</evidence>
<evidence type="ECO:0000256" key="13">
    <source>
        <dbReference type="SAM" id="MobiDB-lite"/>
    </source>
</evidence>
<evidence type="ECO:0000256" key="3">
    <source>
        <dbReference type="ARBA" id="ARBA00012376"/>
    </source>
</evidence>
<evidence type="ECO:0000256" key="9">
    <source>
        <dbReference type="ARBA" id="ARBA00048266"/>
    </source>
</evidence>
<protein>
    <recommendedName>
        <fullName evidence="3">tRNA-dihydrouridine(47) synthase [NAD(P)(+)]</fullName>
        <ecNumber evidence="3">1.3.1.89</ecNumber>
    </recommendedName>
</protein>
<dbReference type="InterPro" id="IPR018517">
    <property type="entry name" value="tRNA_hU_synthase_CS"/>
</dbReference>